<feature type="compositionally biased region" description="Polar residues" evidence="1">
    <location>
        <begin position="32"/>
        <end position="56"/>
    </location>
</feature>
<name>A0AAE1NDH7_9EUCA</name>
<feature type="compositionally biased region" description="Polar residues" evidence="1">
    <location>
        <begin position="64"/>
        <end position="75"/>
    </location>
</feature>
<organism evidence="2 3">
    <name type="scientific">Petrolisthes manimaculis</name>
    <dbReference type="NCBI Taxonomy" id="1843537"/>
    <lineage>
        <taxon>Eukaryota</taxon>
        <taxon>Metazoa</taxon>
        <taxon>Ecdysozoa</taxon>
        <taxon>Arthropoda</taxon>
        <taxon>Crustacea</taxon>
        <taxon>Multicrustacea</taxon>
        <taxon>Malacostraca</taxon>
        <taxon>Eumalacostraca</taxon>
        <taxon>Eucarida</taxon>
        <taxon>Decapoda</taxon>
        <taxon>Pleocyemata</taxon>
        <taxon>Anomura</taxon>
        <taxon>Galatheoidea</taxon>
        <taxon>Porcellanidae</taxon>
        <taxon>Petrolisthes</taxon>
    </lineage>
</organism>
<evidence type="ECO:0000313" key="2">
    <source>
        <dbReference type="EMBL" id="KAK4287246.1"/>
    </source>
</evidence>
<evidence type="ECO:0000256" key="1">
    <source>
        <dbReference type="SAM" id="MobiDB-lite"/>
    </source>
</evidence>
<sequence>MREEQSSKKPQQHHIPCYARQSQVLKQKKKATPSQNKATPSQPKSNHVIQIYTPTRSKPDHPSQSHVRPSHMQSRQAREKPCHHNQSQAIPAPRQTIVDRERKTFGLSMRGFDVNTRPPAADNN</sequence>
<protein>
    <submittedName>
        <fullName evidence="2">Uncharacterized protein</fullName>
    </submittedName>
</protein>
<comment type="caution">
    <text evidence="2">The sequence shown here is derived from an EMBL/GenBank/DDBJ whole genome shotgun (WGS) entry which is preliminary data.</text>
</comment>
<reference evidence="2" key="1">
    <citation type="submission" date="2023-11" db="EMBL/GenBank/DDBJ databases">
        <title>Genome assemblies of two species of porcelain crab, Petrolisthes cinctipes and Petrolisthes manimaculis (Anomura: Porcellanidae).</title>
        <authorList>
            <person name="Angst P."/>
        </authorList>
    </citation>
    <scope>NUCLEOTIDE SEQUENCE</scope>
    <source>
        <strain evidence="2">PB745_02</strain>
        <tissue evidence="2">Gill</tissue>
    </source>
</reference>
<gene>
    <name evidence="2" type="ORF">Pmani_039681</name>
</gene>
<dbReference type="Proteomes" id="UP001292094">
    <property type="component" value="Unassembled WGS sequence"/>
</dbReference>
<dbReference type="EMBL" id="JAWZYT010006991">
    <property type="protein sequence ID" value="KAK4287246.1"/>
    <property type="molecule type" value="Genomic_DNA"/>
</dbReference>
<dbReference type="AlphaFoldDB" id="A0AAE1NDH7"/>
<proteinExistence type="predicted"/>
<keyword evidence="3" id="KW-1185">Reference proteome</keyword>
<evidence type="ECO:0000313" key="3">
    <source>
        <dbReference type="Proteomes" id="UP001292094"/>
    </source>
</evidence>
<feature type="region of interest" description="Disordered" evidence="1">
    <location>
        <begin position="1"/>
        <end position="96"/>
    </location>
</feature>
<accession>A0AAE1NDH7</accession>